<evidence type="ECO:0000256" key="6">
    <source>
        <dbReference type="PIRNR" id="PIRNR015840"/>
    </source>
</evidence>
<reference evidence="11" key="3">
    <citation type="submission" date="2015-04" db="UniProtKB">
        <authorList>
            <consortium name="EnsemblPlants"/>
        </authorList>
    </citation>
    <scope>IDENTIFICATION</scope>
    <source>
        <strain evidence="11">cv. Jemalong A17</strain>
    </source>
</reference>
<evidence type="ECO:0000313" key="10">
    <source>
        <dbReference type="EMBL" id="RHN76368.1"/>
    </source>
</evidence>
<evidence type="ECO:0000256" key="7">
    <source>
        <dbReference type="SAM" id="MobiDB-lite"/>
    </source>
</evidence>
<evidence type="ECO:0000256" key="5">
    <source>
        <dbReference type="ARBA" id="ARBA00023136"/>
    </source>
</evidence>
<dbReference type="eggNOG" id="KOG2952">
    <property type="taxonomic scope" value="Eukaryota"/>
</dbReference>
<dbReference type="GO" id="GO:0005886">
    <property type="term" value="C:plasma membrane"/>
    <property type="evidence" value="ECO:0000318"/>
    <property type="project" value="GO_Central"/>
</dbReference>
<dbReference type="AlphaFoldDB" id="G7IUN2"/>
<accession>G7IUN2</accession>
<reference evidence="10" key="4">
    <citation type="journal article" date="2018" name="Nat. Plants">
        <title>Whole-genome landscape of Medicago truncatula symbiotic genes.</title>
        <authorList>
            <person name="Pecrix Y."/>
            <person name="Gamas P."/>
            <person name="Carrere S."/>
        </authorList>
    </citation>
    <scope>NUCLEOTIDE SEQUENCE</scope>
    <source>
        <tissue evidence="10">Leaves</tissue>
    </source>
</reference>
<dbReference type="EMBL" id="PSQE01000002">
    <property type="protein sequence ID" value="RHN76368.1"/>
    <property type="molecule type" value="Genomic_DNA"/>
</dbReference>
<dbReference type="GO" id="GO:0005783">
    <property type="term" value="C:endoplasmic reticulum"/>
    <property type="evidence" value="ECO:0000318"/>
    <property type="project" value="GO_Central"/>
</dbReference>
<reference evidence="9 12" key="2">
    <citation type="journal article" date="2014" name="BMC Genomics">
        <title>An improved genome release (version Mt4.0) for the model legume Medicago truncatula.</title>
        <authorList>
            <person name="Tang H."/>
            <person name="Krishnakumar V."/>
            <person name="Bidwell S."/>
            <person name="Rosen B."/>
            <person name="Chan A."/>
            <person name="Zhou S."/>
            <person name="Gentzbittel L."/>
            <person name="Childs K.L."/>
            <person name="Yandell M."/>
            <person name="Gundlach H."/>
            <person name="Mayer K.F."/>
            <person name="Schwartz D.C."/>
            <person name="Town C.D."/>
        </authorList>
    </citation>
    <scope>GENOME REANNOTATION</scope>
    <source>
        <strain evidence="11 12">cv. Jemalong A17</strain>
    </source>
</reference>
<dbReference type="GO" id="GO:0005794">
    <property type="term" value="C:Golgi apparatus"/>
    <property type="evidence" value="ECO:0000318"/>
    <property type="project" value="GO_Central"/>
</dbReference>
<keyword evidence="3 8" id="KW-0812">Transmembrane</keyword>
<evidence type="ECO:0000256" key="1">
    <source>
        <dbReference type="ARBA" id="ARBA00004370"/>
    </source>
</evidence>
<dbReference type="OMA" id="AHIRECK"/>
<dbReference type="KEGG" id="mtr:11420974"/>
<dbReference type="Pfam" id="PF03381">
    <property type="entry name" value="CDC50"/>
    <property type="match status" value="1"/>
</dbReference>
<evidence type="ECO:0000256" key="8">
    <source>
        <dbReference type="SAM" id="Phobius"/>
    </source>
</evidence>
<comment type="subcellular location">
    <subcellularLocation>
        <location evidence="1">Membrane</location>
    </subcellularLocation>
</comment>
<feature type="region of interest" description="Disordered" evidence="7">
    <location>
        <begin position="1"/>
        <end position="25"/>
    </location>
</feature>
<keyword evidence="4 8" id="KW-1133">Transmembrane helix</keyword>
<protein>
    <recommendedName>
        <fullName evidence="6">ALA-interacting subunit</fullName>
    </recommendedName>
</protein>
<sequence length="347" mass="39418">MMDMTSSKDGQSPPNSKKTSKKPKYSKFSQQELPAWKPILTPGWVIATFTAIGIIFIPIGLASLFSSGKVVEAEFRYDETCLSPDVAKDAVAYIKSDTTNKTCTHKWIVEQKMQAPVFIYYQLENYYQNHRRYVKSRNDKQLWRKSAELQTDHCDPVDKTEGKEPIVPCGLIAWSMFNDTYKFSIDNKDLTINKKNIAWGSDKNSKFGHEVYPKNFQSGGLIGGAKLNESVPLSEQEDLIVWMRTAALPTFRKLYGKIESDLEVNDEIEILIQNNYNTYEFQGRKKLVLSTTTWIGGKNRFLGVAYLCVGGLSLFCAIGFILLYVVKPRPLGDPSYLSWNRNPGILK</sequence>
<dbReference type="Proteomes" id="UP000002051">
    <property type="component" value="Chromosome 2"/>
</dbReference>
<dbReference type="STRING" id="3880.G7IUN2"/>
<evidence type="ECO:0000256" key="4">
    <source>
        <dbReference type="ARBA" id="ARBA00022989"/>
    </source>
</evidence>
<dbReference type="Gramene" id="rna12681">
    <property type="protein sequence ID" value="RHN76368.1"/>
    <property type="gene ID" value="gene12681"/>
</dbReference>
<dbReference type="PANTHER" id="PTHR10926:SF72">
    <property type="entry name" value="ALA-INTERACTING SUBUNIT"/>
    <property type="match status" value="1"/>
</dbReference>
<dbReference type="PIRSF" id="PIRSF015840">
    <property type="entry name" value="DUF284_TM_euk"/>
    <property type="match status" value="1"/>
</dbReference>
<name>G7IUN2_MEDTR</name>
<evidence type="ECO:0000256" key="2">
    <source>
        <dbReference type="ARBA" id="ARBA00009457"/>
    </source>
</evidence>
<evidence type="ECO:0000313" key="12">
    <source>
        <dbReference type="Proteomes" id="UP000002051"/>
    </source>
</evidence>
<evidence type="ECO:0000313" key="9">
    <source>
        <dbReference type="EMBL" id="AES67956.1"/>
    </source>
</evidence>
<feature type="compositionally biased region" description="Polar residues" evidence="7">
    <location>
        <begin position="1"/>
        <end position="10"/>
    </location>
</feature>
<dbReference type="PaxDb" id="3880-AES67956"/>
<keyword evidence="5 6" id="KW-0472">Membrane</keyword>
<dbReference type="EMBL" id="CM001218">
    <property type="protein sequence ID" value="AES67956.1"/>
    <property type="molecule type" value="Genomic_DNA"/>
</dbReference>
<feature type="transmembrane region" description="Helical" evidence="8">
    <location>
        <begin position="304"/>
        <end position="326"/>
    </location>
</feature>
<evidence type="ECO:0000313" key="11">
    <source>
        <dbReference type="EnsemblPlants" id="AES67956"/>
    </source>
</evidence>
<dbReference type="Proteomes" id="UP000265566">
    <property type="component" value="Chromosome 2"/>
</dbReference>
<reference evidence="9 12" key="1">
    <citation type="journal article" date="2011" name="Nature">
        <title>The Medicago genome provides insight into the evolution of rhizobial symbioses.</title>
        <authorList>
            <person name="Young N.D."/>
            <person name="Debelle F."/>
            <person name="Oldroyd G.E."/>
            <person name="Geurts R."/>
            <person name="Cannon S.B."/>
            <person name="Udvardi M.K."/>
            <person name="Benedito V.A."/>
            <person name="Mayer K.F."/>
            <person name="Gouzy J."/>
            <person name="Schoof H."/>
            <person name="Van de Peer Y."/>
            <person name="Proost S."/>
            <person name="Cook D.R."/>
            <person name="Meyers B.C."/>
            <person name="Spannagl M."/>
            <person name="Cheung F."/>
            <person name="De Mita S."/>
            <person name="Krishnakumar V."/>
            <person name="Gundlach H."/>
            <person name="Zhou S."/>
            <person name="Mudge J."/>
            <person name="Bharti A.K."/>
            <person name="Murray J.D."/>
            <person name="Naoumkina M.A."/>
            <person name="Rosen B."/>
            <person name="Silverstein K.A."/>
            <person name="Tang H."/>
            <person name="Rombauts S."/>
            <person name="Zhao P.X."/>
            <person name="Zhou P."/>
            <person name="Barbe V."/>
            <person name="Bardou P."/>
            <person name="Bechner M."/>
            <person name="Bellec A."/>
            <person name="Berger A."/>
            <person name="Berges H."/>
            <person name="Bidwell S."/>
            <person name="Bisseling T."/>
            <person name="Choisne N."/>
            <person name="Couloux A."/>
            <person name="Denny R."/>
            <person name="Deshpande S."/>
            <person name="Dai X."/>
            <person name="Doyle J.J."/>
            <person name="Dudez A.M."/>
            <person name="Farmer A.D."/>
            <person name="Fouteau S."/>
            <person name="Franken C."/>
            <person name="Gibelin C."/>
            <person name="Gish J."/>
            <person name="Goldstein S."/>
            <person name="Gonzalez A.J."/>
            <person name="Green P.J."/>
            <person name="Hallab A."/>
            <person name="Hartog M."/>
            <person name="Hua A."/>
            <person name="Humphray S.J."/>
            <person name="Jeong D.H."/>
            <person name="Jing Y."/>
            <person name="Jocker A."/>
            <person name="Kenton S.M."/>
            <person name="Kim D.J."/>
            <person name="Klee K."/>
            <person name="Lai H."/>
            <person name="Lang C."/>
            <person name="Lin S."/>
            <person name="Macmil S.L."/>
            <person name="Magdelenat G."/>
            <person name="Matthews L."/>
            <person name="McCorrison J."/>
            <person name="Monaghan E.L."/>
            <person name="Mun J.H."/>
            <person name="Najar F.Z."/>
            <person name="Nicholson C."/>
            <person name="Noirot C."/>
            <person name="O'Bleness M."/>
            <person name="Paule C.R."/>
            <person name="Poulain J."/>
            <person name="Prion F."/>
            <person name="Qin B."/>
            <person name="Qu C."/>
            <person name="Retzel E.F."/>
            <person name="Riddle C."/>
            <person name="Sallet E."/>
            <person name="Samain S."/>
            <person name="Samson N."/>
            <person name="Sanders I."/>
            <person name="Saurat O."/>
            <person name="Scarpelli C."/>
            <person name="Schiex T."/>
            <person name="Segurens B."/>
            <person name="Severin A.J."/>
            <person name="Sherrier D.J."/>
            <person name="Shi R."/>
            <person name="Sims S."/>
            <person name="Singer S.R."/>
            <person name="Sinharoy S."/>
            <person name="Sterck L."/>
            <person name="Viollet A."/>
            <person name="Wang B.B."/>
            <person name="Wang K."/>
            <person name="Wang M."/>
            <person name="Wang X."/>
            <person name="Warfsmann J."/>
            <person name="Weissenbach J."/>
            <person name="White D.D."/>
            <person name="White J.D."/>
            <person name="Wiley G.B."/>
            <person name="Wincker P."/>
            <person name="Xing Y."/>
            <person name="Yang L."/>
            <person name="Yao Z."/>
            <person name="Ying F."/>
            <person name="Zhai J."/>
            <person name="Zhou L."/>
            <person name="Zuber A."/>
            <person name="Denarie J."/>
            <person name="Dixon R.A."/>
            <person name="May G.D."/>
            <person name="Schwartz D.C."/>
            <person name="Rogers J."/>
            <person name="Quetier F."/>
            <person name="Town C.D."/>
            <person name="Roe B.A."/>
        </authorList>
    </citation>
    <scope>NUCLEOTIDE SEQUENCE [LARGE SCALE GENOMIC DNA]</scope>
    <source>
        <strain evidence="9">A17</strain>
        <strain evidence="11 12">cv. Jemalong A17</strain>
    </source>
</reference>
<keyword evidence="12" id="KW-1185">Reference proteome</keyword>
<organism evidence="9 12">
    <name type="scientific">Medicago truncatula</name>
    <name type="common">Barrel medic</name>
    <name type="synonym">Medicago tribuloides</name>
    <dbReference type="NCBI Taxonomy" id="3880"/>
    <lineage>
        <taxon>Eukaryota</taxon>
        <taxon>Viridiplantae</taxon>
        <taxon>Streptophyta</taxon>
        <taxon>Embryophyta</taxon>
        <taxon>Tracheophyta</taxon>
        <taxon>Spermatophyta</taxon>
        <taxon>Magnoliopsida</taxon>
        <taxon>eudicotyledons</taxon>
        <taxon>Gunneridae</taxon>
        <taxon>Pentapetalae</taxon>
        <taxon>rosids</taxon>
        <taxon>fabids</taxon>
        <taxon>Fabales</taxon>
        <taxon>Fabaceae</taxon>
        <taxon>Papilionoideae</taxon>
        <taxon>50 kb inversion clade</taxon>
        <taxon>NPAAA clade</taxon>
        <taxon>Hologalegina</taxon>
        <taxon>IRL clade</taxon>
        <taxon>Trifolieae</taxon>
        <taxon>Medicago</taxon>
    </lineage>
</organism>
<proteinExistence type="inferred from homology"/>
<dbReference type="EnsemblPlants" id="AES67956">
    <property type="protein sequence ID" value="AES67956"/>
    <property type="gene ID" value="MTR_2g101400"/>
</dbReference>
<dbReference type="PANTHER" id="PTHR10926">
    <property type="entry name" value="CELL CYCLE CONTROL PROTEIN 50"/>
    <property type="match status" value="1"/>
</dbReference>
<dbReference type="HOGENOM" id="CLU_025025_1_1_1"/>
<dbReference type="OrthoDB" id="340608at2759"/>
<evidence type="ECO:0000256" key="3">
    <source>
        <dbReference type="ARBA" id="ARBA00022692"/>
    </source>
</evidence>
<comment type="similarity">
    <text evidence="2 6">Belongs to the CDC50/LEM3 family.</text>
</comment>
<dbReference type="InterPro" id="IPR005045">
    <property type="entry name" value="CDC50/LEM3_fam"/>
</dbReference>
<feature type="transmembrane region" description="Helical" evidence="8">
    <location>
        <begin position="44"/>
        <end position="66"/>
    </location>
</feature>
<gene>
    <name evidence="11" type="primary">11420974</name>
    <name evidence="9" type="ordered locus">MTR_2g101400</name>
    <name evidence="10" type="ORF">MtrunA17_Chr2g0331311</name>
</gene>